<name>A0ABR3JZY9_9AGAR</name>
<feature type="signal peptide" evidence="1">
    <location>
        <begin position="1"/>
        <end position="23"/>
    </location>
</feature>
<proteinExistence type="predicted"/>
<evidence type="ECO:0000313" key="3">
    <source>
        <dbReference type="Proteomes" id="UP001556367"/>
    </source>
</evidence>
<sequence>MQSYHKLILLVTAALSLALPALAAPVPESELTDIPLPGWNMIHHHRPKTSTTAAAQETKYLPGWNMIRRPITHTAHPSVPTKRAESDAPGIPGWKPEYGVGPVVPQPTKVQSKSAECTGIPGWKPWWGLGPVAPCSFQKEEETAGIPGWKPEYGVGPVIPPTKPTGDATKCTGIPGWKPEYGVGPMIPCPTNN</sequence>
<reference evidence="3" key="1">
    <citation type="submission" date="2024-06" db="EMBL/GenBank/DDBJ databases">
        <title>Multi-omics analyses provide insights into the biosynthesis of the anticancer antibiotic pleurotin in Hohenbuehelia grisea.</title>
        <authorList>
            <person name="Weaver J.A."/>
            <person name="Alberti F."/>
        </authorList>
    </citation>
    <scope>NUCLEOTIDE SEQUENCE [LARGE SCALE GENOMIC DNA]</scope>
    <source>
        <strain evidence="3">T-177</strain>
    </source>
</reference>
<protein>
    <submittedName>
        <fullName evidence="2">Uncharacterized protein</fullName>
    </submittedName>
</protein>
<gene>
    <name evidence="2" type="ORF">HGRIS_006322</name>
</gene>
<evidence type="ECO:0000256" key="1">
    <source>
        <dbReference type="SAM" id="SignalP"/>
    </source>
</evidence>
<feature type="chain" id="PRO_5045673689" evidence="1">
    <location>
        <begin position="24"/>
        <end position="193"/>
    </location>
</feature>
<evidence type="ECO:0000313" key="2">
    <source>
        <dbReference type="EMBL" id="KAL0961366.1"/>
    </source>
</evidence>
<organism evidence="2 3">
    <name type="scientific">Hohenbuehelia grisea</name>
    <dbReference type="NCBI Taxonomy" id="104357"/>
    <lineage>
        <taxon>Eukaryota</taxon>
        <taxon>Fungi</taxon>
        <taxon>Dikarya</taxon>
        <taxon>Basidiomycota</taxon>
        <taxon>Agaricomycotina</taxon>
        <taxon>Agaricomycetes</taxon>
        <taxon>Agaricomycetidae</taxon>
        <taxon>Agaricales</taxon>
        <taxon>Pleurotineae</taxon>
        <taxon>Pleurotaceae</taxon>
        <taxon>Hohenbuehelia</taxon>
    </lineage>
</organism>
<keyword evidence="3" id="KW-1185">Reference proteome</keyword>
<accession>A0ABR3JZY9</accession>
<keyword evidence="1" id="KW-0732">Signal</keyword>
<dbReference type="Proteomes" id="UP001556367">
    <property type="component" value="Unassembled WGS sequence"/>
</dbReference>
<dbReference type="EMBL" id="JASNQZ010000001">
    <property type="protein sequence ID" value="KAL0961366.1"/>
    <property type="molecule type" value="Genomic_DNA"/>
</dbReference>
<comment type="caution">
    <text evidence="2">The sequence shown here is derived from an EMBL/GenBank/DDBJ whole genome shotgun (WGS) entry which is preliminary data.</text>
</comment>